<dbReference type="GO" id="GO:0000049">
    <property type="term" value="F:tRNA binding"/>
    <property type="evidence" value="ECO:0007669"/>
    <property type="project" value="UniProtKB-UniRule"/>
</dbReference>
<gene>
    <name evidence="14" type="primary">rlmN</name>
    <name evidence="16" type="ORF">TBC1_111464</name>
</gene>
<feature type="binding site" evidence="14">
    <location>
        <position position="112"/>
    </location>
    <ligand>
        <name>[4Fe-4S] cluster</name>
        <dbReference type="ChEBI" id="CHEBI:49883"/>
        <note>4Fe-4S-S-AdoMet</note>
    </ligand>
</feature>
<dbReference type="STRING" id="1678841.TBC1_111464"/>
<dbReference type="GO" id="GO:0005737">
    <property type="term" value="C:cytoplasm"/>
    <property type="evidence" value="ECO:0007669"/>
    <property type="project" value="UniProtKB-SubCell"/>
</dbReference>
<dbReference type="AlphaFoldDB" id="A0A0S7C2A6"/>
<feature type="binding site" evidence="14">
    <location>
        <position position="287"/>
    </location>
    <ligand>
        <name>S-adenosyl-L-methionine</name>
        <dbReference type="ChEBI" id="CHEBI:59789"/>
    </ligand>
</feature>
<evidence type="ECO:0000256" key="10">
    <source>
        <dbReference type="ARBA" id="ARBA00022723"/>
    </source>
</evidence>
<comment type="cofactor">
    <cofactor evidence="14">
        <name>[4Fe-4S] cluster</name>
        <dbReference type="ChEBI" id="CHEBI:49883"/>
    </cofactor>
    <text evidence="14">Binds 1 [4Fe-4S] cluster. The cluster is coordinated with 3 cysteines and an exchangeable S-adenosyl-L-methionine.</text>
</comment>
<keyword evidence="4 14" id="KW-0963">Cytoplasm</keyword>
<feature type="binding site" evidence="14">
    <location>
        <position position="119"/>
    </location>
    <ligand>
        <name>[4Fe-4S] cluster</name>
        <dbReference type="ChEBI" id="CHEBI:49883"/>
        <note>4Fe-4S-S-AdoMet</note>
    </ligand>
</feature>
<dbReference type="InterPro" id="IPR004383">
    <property type="entry name" value="rRNA_lsu_MTrfase_RlmN/Cfr"/>
</dbReference>
<evidence type="ECO:0000256" key="6">
    <source>
        <dbReference type="ARBA" id="ARBA00022603"/>
    </source>
</evidence>
<dbReference type="Gene3D" id="1.10.150.530">
    <property type="match status" value="1"/>
</dbReference>
<feature type="domain" description="Radical SAM core" evidence="15">
    <location>
        <begin position="98"/>
        <end position="325"/>
    </location>
</feature>
<evidence type="ECO:0000256" key="7">
    <source>
        <dbReference type="ARBA" id="ARBA00022679"/>
    </source>
</evidence>
<comment type="function">
    <text evidence="14">Specifically methylates position 2 of adenine 2503 in 23S rRNA and position 2 of adenine 37 in tRNAs.</text>
</comment>
<sequence length="346" mass="38878">MHKEALFGKTLDEIRQVVLSLGLPAYTATQIAYWLYKTDITTFDDMTNVSKKVRSLLAGHFEFGVKAPVKVNESADGTKKYLFTAGNGKFIEAAYIPDGKRHTLCVSSQVGCKMGCLFCMTGKQGFQGHLSAGEILNQLRSIPERKLMTNIVYMGMGEPFDNLDAVMQSQEILTAEYGFAISVRKVTVSTIGIVPAMRVFLEKSKCNLAVSLHTPFEDERRRLMPIQNVYPLRDVIATIQEYDIGRYRRVSFEYIMFKGVNDTRRHVNELARLLNKVKSRINLIRFHPIPGTPLMCSDEATILDFQQALNDKGIVTTLRASRGQDIEAACGLLSTKELVKAQKEDF</sequence>
<dbReference type="HAMAP" id="MF_01849">
    <property type="entry name" value="RNA_methyltr_RlmN"/>
    <property type="match status" value="1"/>
</dbReference>
<feature type="active site" description="Proton acceptor" evidence="14">
    <location>
        <position position="92"/>
    </location>
</feature>
<dbReference type="PROSITE" id="PS51918">
    <property type="entry name" value="RADICAL_SAM"/>
    <property type="match status" value="1"/>
</dbReference>
<dbReference type="SUPFAM" id="SSF102114">
    <property type="entry name" value="Radical SAM enzymes"/>
    <property type="match status" value="1"/>
</dbReference>
<dbReference type="FunFam" id="3.20.20.70:FF:000014">
    <property type="entry name" value="Probable dual-specificity RNA methyltransferase RlmN"/>
    <property type="match status" value="1"/>
</dbReference>
<dbReference type="PATRIC" id="fig|1678841.3.peg.1640"/>
<dbReference type="InterPro" id="IPR058240">
    <property type="entry name" value="rSAM_sf"/>
</dbReference>
<dbReference type="EMBL" id="DF968182">
    <property type="protein sequence ID" value="GAP43312.1"/>
    <property type="molecule type" value="Genomic_DNA"/>
</dbReference>
<comment type="catalytic activity">
    <reaction evidence="14">
        <text>adenosine(2503) in 23S rRNA + 2 reduced [2Fe-2S]-[ferredoxin] + 2 S-adenosyl-L-methionine = 2-methyladenosine(2503) in 23S rRNA + 5'-deoxyadenosine + L-methionine + 2 oxidized [2Fe-2S]-[ferredoxin] + S-adenosyl-L-homocysteine</text>
        <dbReference type="Rhea" id="RHEA:42916"/>
        <dbReference type="Rhea" id="RHEA-COMP:10000"/>
        <dbReference type="Rhea" id="RHEA-COMP:10001"/>
        <dbReference type="Rhea" id="RHEA-COMP:10152"/>
        <dbReference type="Rhea" id="RHEA-COMP:10282"/>
        <dbReference type="ChEBI" id="CHEBI:17319"/>
        <dbReference type="ChEBI" id="CHEBI:33737"/>
        <dbReference type="ChEBI" id="CHEBI:33738"/>
        <dbReference type="ChEBI" id="CHEBI:57844"/>
        <dbReference type="ChEBI" id="CHEBI:57856"/>
        <dbReference type="ChEBI" id="CHEBI:59789"/>
        <dbReference type="ChEBI" id="CHEBI:74411"/>
        <dbReference type="ChEBI" id="CHEBI:74497"/>
        <dbReference type="EC" id="2.1.1.192"/>
    </reaction>
</comment>
<evidence type="ECO:0000256" key="14">
    <source>
        <dbReference type="HAMAP-Rule" id="MF_01849"/>
    </source>
</evidence>
<dbReference type="SFLD" id="SFLDF00275">
    <property type="entry name" value="adenosine_C2_methyltransferase"/>
    <property type="match status" value="1"/>
</dbReference>
<evidence type="ECO:0000256" key="13">
    <source>
        <dbReference type="ARBA" id="ARBA00023157"/>
    </source>
</evidence>
<evidence type="ECO:0000256" key="3">
    <source>
        <dbReference type="ARBA" id="ARBA00022485"/>
    </source>
</evidence>
<dbReference type="GO" id="GO:0030488">
    <property type="term" value="P:tRNA methylation"/>
    <property type="evidence" value="ECO:0007669"/>
    <property type="project" value="UniProtKB-UniRule"/>
</dbReference>
<evidence type="ECO:0000313" key="16">
    <source>
        <dbReference type="EMBL" id="GAP43312.1"/>
    </source>
</evidence>
<proteinExistence type="inferred from homology"/>
<dbReference type="InterPro" id="IPR007197">
    <property type="entry name" value="rSAM"/>
</dbReference>
<dbReference type="PIRSF" id="PIRSF006004">
    <property type="entry name" value="CHP00048"/>
    <property type="match status" value="1"/>
</dbReference>
<dbReference type="InterPro" id="IPR048641">
    <property type="entry name" value="RlmN_N"/>
</dbReference>
<dbReference type="InterPro" id="IPR013785">
    <property type="entry name" value="Aldolase_TIM"/>
</dbReference>
<feature type="binding site" evidence="14">
    <location>
        <position position="189"/>
    </location>
    <ligand>
        <name>S-adenosyl-L-methionine</name>
        <dbReference type="ChEBI" id="CHEBI:59789"/>
    </ligand>
</feature>
<dbReference type="SFLD" id="SFLDS00029">
    <property type="entry name" value="Radical_SAM"/>
    <property type="match status" value="1"/>
</dbReference>
<feature type="binding site" evidence="14">
    <location>
        <begin position="157"/>
        <end position="158"/>
    </location>
    <ligand>
        <name>S-adenosyl-L-methionine</name>
        <dbReference type="ChEBI" id="CHEBI:59789"/>
    </ligand>
</feature>
<comment type="miscellaneous">
    <text evidence="14">Reaction proceeds by a ping-pong mechanism involving intermediate methylation of a conserved cysteine residue.</text>
</comment>
<keyword evidence="5 14" id="KW-0698">rRNA processing</keyword>
<dbReference type="GO" id="GO:0046872">
    <property type="term" value="F:metal ion binding"/>
    <property type="evidence" value="ECO:0007669"/>
    <property type="project" value="UniProtKB-KW"/>
</dbReference>
<dbReference type="NCBIfam" id="TIGR00048">
    <property type="entry name" value="rRNA_mod_RlmN"/>
    <property type="match status" value="1"/>
</dbReference>
<comment type="subcellular location">
    <subcellularLocation>
        <location evidence="1 14">Cytoplasm</location>
    </subcellularLocation>
</comment>
<protein>
    <recommendedName>
        <fullName evidence="14">Probable dual-specificity RNA methyltransferase RlmN</fullName>
        <ecNumber evidence="14">2.1.1.192</ecNumber>
    </recommendedName>
    <alternativeName>
        <fullName evidence="14">23S rRNA (adenine(2503)-C(2))-methyltransferase</fullName>
    </alternativeName>
    <alternativeName>
        <fullName evidence="14">23S rRNA m2A2503 methyltransferase</fullName>
    </alternativeName>
    <alternativeName>
        <fullName evidence="14">Ribosomal RNA large subunit methyltransferase N</fullName>
    </alternativeName>
    <alternativeName>
        <fullName evidence="14">tRNA (adenine(37)-C(2))-methyltransferase</fullName>
    </alternativeName>
    <alternativeName>
        <fullName evidence="14">tRNA m2A37 methyltransferase</fullName>
    </alternativeName>
</protein>
<accession>A0A0S7C2A6</accession>
<evidence type="ECO:0000256" key="5">
    <source>
        <dbReference type="ARBA" id="ARBA00022552"/>
    </source>
</evidence>
<dbReference type="CDD" id="cd01335">
    <property type="entry name" value="Radical_SAM"/>
    <property type="match status" value="1"/>
</dbReference>
<evidence type="ECO:0000256" key="2">
    <source>
        <dbReference type="ARBA" id="ARBA00007544"/>
    </source>
</evidence>
<dbReference type="PANTHER" id="PTHR30544:SF5">
    <property type="entry name" value="RADICAL SAM CORE DOMAIN-CONTAINING PROTEIN"/>
    <property type="match status" value="1"/>
</dbReference>
<dbReference type="PANTHER" id="PTHR30544">
    <property type="entry name" value="23S RRNA METHYLTRANSFERASE"/>
    <property type="match status" value="1"/>
</dbReference>
<keyword evidence="13 14" id="KW-1015">Disulfide bond</keyword>
<keyword evidence="8 14" id="KW-0949">S-adenosyl-L-methionine</keyword>
<comment type="catalytic activity">
    <reaction evidence="14">
        <text>adenosine(37) in tRNA + 2 reduced [2Fe-2S]-[ferredoxin] + 2 S-adenosyl-L-methionine = 2-methyladenosine(37) in tRNA + 5'-deoxyadenosine + L-methionine + 2 oxidized [2Fe-2S]-[ferredoxin] + S-adenosyl-L-homocysteine</text>
        <dbReference type="Rhea" id="RHEA:43332"/>
        <dbReference type="Rhea" id="RHEA-COMP:10000"/>
        <dbReference type="Rhea" id="RHEA-COMP:10001"/>
        <dbReference type="Rhea" id="RHEA-COMP:10162"/>
        <dbReference type="Rhea" id="RHEA-COMP:10485"/>
        <dbReference type="ChEBI" id="CHEBI:17319"/>
        <dbReference type="ChEBI" id="CHEBI:33737"/>
        <dbReference type="ChEBI" id="CHEBI:33738"/>
        <dbReference type="ChEBI" id="CHEBI:57844"/>
        <dbReference type="ChEBI" id="CHEBI:57856"/>
        <dbReference type="ChEBI" id="CHEBI:59789"/>
        <dbReference type="ChEBI" id="CHEBI:74411"/>
        <dbReference type="ChEBI" id="CHEBI:74497"/>
        <dbReference type="EC" id="2.1.1.192"/>
    </reaction>
</comment>
<dbReference type="Pfam" id="PF21016">
    <property type="entry name" value="RlmN_N"/>
    <property type="match status" value="1"/>
</dbReference>
<dbReference type="SFLD" id="SFLDG01062">
    <property type="entry name" value="methyltransferase_(Class_A)"/>
    <property type="match status" value="1"/>
</dbReference>
<dbReference type="GO" id="GO:0051539">
    <property type="term" value="F:4 iron, 4 sulfur cluster binding"/>
    <property type="evidence" value="ECO:0007669"/>
    <property type="project" value="UniProtKB-UniRule"/>
</dbReference>
<dbReference type="Gene3D" id="3.20.20.70">
    <property type="entry name" value="Aldolase class I"/>
    <property type="match status" value="1"/>
</dbReference>
<keyword evidence="9 14" id="KW-0819">tRNA processing</keyword>
<evidence type="ECO:0000256" key="1">
    <source>
        <dbReference type="ARBA" id="ARBA00004496"/>
    </source>
</evidence>
<dbReference type="Pfam" id="PF04055">
    <property type="entry name" value="Radical_SAM"/>
    <property type="match status" value="1"/>
</dbReference>
<dbReference type="InterPro" id="IPR027492">
    <property type="entry name" value="RNA_MTrfase_RlmN"/>
</dbReference>
<comment type="caution">
    <text evidence="14">Lacks conserved residue(s) required for the propagation of feature annotation.</text>
</comment>
<dbReference type="GO" id="GO:0019843">
    <property type="term" value="F:rRNA binding"/>
    <property type="evidence" value="ECO:0007669"/>
    <property type="project" value="UniProtKB-UniRule"/>
</dbReference>
<evidence type="ECO:0000259" key="15">
    <source>
        <dbReference type="PROSITE" id="PS51918"/>
    </source>
</evidence>
<feature type="binding site" evidence="14">
    <location>
        <position position="116"/>
    </location>
    <ligand>
        <name>[4Fe-4S] cluster</name>
        <dbReference type="ChEBI" id="CHEBI:49883"/>
        <note>4Fe-4S-S-AdoMet</note>
    </ligand>
</feature>
<evidence type="ECO:0000256" key="12">
    <source>
        <dbReference type="ARBA" id="ARBA00023014"/>
    </source>
</evidence>
<organism evidence="16">
    <name type="scientific">Lentimicrobium saccharophilum</name>
    <dbReference type="NCBI Taxonomy" id="1678841"/>
    <lineage>
        <taxon>Bacteria</taxon>
        <taxon>Pseudomonadati</taxon>
        <taxon>Bacteroidota</taxon>
        <taxon>Bacteroidia</taxon>
        <taxon>Bacteroidales</taxon>
        <taxon>Lentimicrobiaceae</taxon>
        <taxon>Lentimicrobium</taxon>
    </lineage>
</organism>
<keyword evidence="6 14" id="KW-0489">Methyltransferase</keyword>
<evidence type="ECO:0000313" key="17">
    <source>
        <dbReference type="Proteomes" id="UP000053091"/>
    </source>
</evidence>
<dbReference type="InterPro" id="IPR040072">
    <property type="entry name" value="Methyltransferase_A"/>
</dbReference>
<evidence type="ECO:0000256" key="9">
    <source>
        <dbReference type="ARBA" id="ARBA00022694"/>
    </source>
</evidence>
<dbReference type="GO" id="GO:0070040">
    <property type="term" value="F:rRNA (adenine(2503)-C2-)-methyltransferase activity"/>
    <property type="evidence" value="ECO:0007669"/>
    <property type="project" value="UniProtKB-UniRule"/>
</dbReference>
<name>A0A0S7C2A6_9BACT</name>
<dbReference type="GO" id="GO:0002935">
    <property type="term" value="F:tRNA (adenine(37)-C2)-methyltransferase activity"/>
    <property type="evidence" value="ECO:0007669"/>
    <property type="project" value="UniProtKB-UniRule"/>
</dbReference>
<keyword evidence="10 14" id="KW-0479">Metal-binding</keyword>
<keyword evidence="3 14" id="KW-0004">4Fe-4S</keyword>
<dbReference type="GO" id="GO:0070475">
    <property type="term" value="P:rRNA base methylation"/>
    <property type="evidence" value="ECO:0007669"/>
    <property type="project" value="UniProtKB-UniRule"/>
</dbReference>
<keyword evidence="11 14" id="KW-0408">Iron</keyword>
<feature type="binding site" evidence="14">
    <location>
        <begin position="211"/>
        <end position="213"/>
    </location>
    <ligand>
        <name>S-adenosyl-L-methionine</name>
        <dbReference type="ChEBI" id="CHEBI:59789"/>
    </ligand>
</feature>
<dbReference type="EC" id="2.1.1.192" evidence="14"/>
<dbReference type="OrthoDB" id="9793973at2"/>
<evidence type="ECO:0000256" key="11">
    <source>
        <dbReference type="ARBA" id="ARBA00023004"/>
    </source>
</evidence>
<keyword evidence="7 14" id="KW-0808">Transferase</keyword>
<comment type="similarity">
    <text evidence="2 14">Belongs to the radical SAM superfamily. RlmN family.</text>
</comment>
<evidence type="ECO:0000256" key="8">
    <source>
        <dbReference type="ARBA" id="ARBA00022691"/>
    </source>
</evidence>
<evidence type="ECO:0000256" key="4">
    <source>
        <dbReference type="ARBA" id="ARBA00022490"/>
    </source>
</evidence>
<keyword evidence="17" id="KW-1185">Reference proteome</keyword>
<keyword evidence="12 14" id="KW-0411">Iron-sulfur</keyword>
<dbReference type="Proteomes" id="UP000053091">
    <property type="component" value="Unassembled WGS sequence"/>
</dbReference>
<reference evidence="16" key="1">
    <citation type="journal article" date="2015" name="Genome Announc.">
        <title>Draft Genome Sequence of Bacteroidales Strain TBC1, a Novel Isolate from a Methanogenic Wastewater Treatment System.</title>
        <authorList>
            <person name="Tourlousse D.M."/>
            <person name="Matsuura N."/>
            <person name="Sun L."/>
            <person name="Toyonaga M."/>
            <person name="Kuroda K."/>
            <person name="Ohashi A."/>
            <person name="Cruz R."/>
            <person name="Yamaguchi T."/>
            <person name="Sekiguchi Y."/>
        </authorList>
    </citation>
    <scope>NUCLEOTIDE SEQUENCE [LARGE SCALE GENOMIC DNA]</scope>
    <source>
        <strain evidence="16">TBC1</strain>
    </source>
</reference>
<feature type="active site" description="S-methylcysteine intermediate" evidence="14">
    <location>
        <position position="330"/>
    </location>
</feature>